<evidence type="ECO:0000259" key="2">
    <source>
        <dbReference type="PROSITE" id="PS51898"/>
    </source>
</evidence>
<evidence type="ECO:0000313" key="4">
    <source>
        <dbReference type="Proteomes" id="UP000245263"/>
    </source>
</evidence>
<dbReference type="SUPFAM" id="SSF56349">
    <property type="entry name" value="DNA breaking-rejoining enzymes"/>
    <property type="match status" value="1"/>
</dbReference>
<dbReference type="Gene3D" id="1.10.443.10">
    <property type="entry name" value="Intergrase catalytic core"/>
    <property type="match status" value="1"/>
</dbReference>
<keyword evidence="4" id="KW-1185">Reference proteome</keyword>
<evidence type="ECO:0000256" key="1">
    <source>
        <dbReference type="ARBA" id="ARBA00023172"/>
    </source>
</evidence>
<proteinExistence type="predicted"/>
<sequence>MRNSNYTHYLILKLLFSSGMSTPELVSFKIKNFEPSSANLKISERCRLKHRNIRISDDFAKELYRFCQSEKTTELPLFPGQKGLREERSIQKILQKASQIIKKEVSIPLIRDSIALYFFHRGFPAQEIQIFLGHRSLKSTKQRISLYSTLDETSNSATFEDFGSEAA</sequence>
<feature type="domain" description="Tyr recombinase" evidence="2">
    <location>
        <begin position="1"/>
        <end position="160"/>
    </location>
</feature>
<accession>A0ABN6KIS9</accession>
<organism evidence="3 4">
    <name type="scientific">Leptospira kobayashii</name>
    <dbReference type="NCBI Taxonomy" id="1917830"/>
    <lineage>
        <taxon>Bacteria</taxon>
        <taxon>Pseudomonadati</taxon>
        <taxon>Spirochaetota</taxon>
        <taxon>Spirochaetia</taxon>
        <taxon>Leptospirales</taxon>
        <taxon>Leptospiraceae</taxon>
        <taxon>Leptospira</taxon>
    </lineage>
</organism>
<dbReference type="InterPro" id="IPR013762">
    <property type="entry name" value="Integrase-like_cat_sf"/>
</dbReference>
<reference evidence="3 4" key="1">
    <citation type="submission" date="2021-08" db="EMBL/GenBank/DDBJ databases">
        <title>Complete genome sequence of Leptospira kobayashii strain E30.</title>
        <authorList>
            <person name="Nakao R."/>
            <person name="Nakamura S."/>
            <person name="Masuzawa T."/>
            <person name="Koizumi N."/>
        </authorList>
    </citation>
    <scope>NUCLEOTIDE SEQUENCE [LARGE SCALE GENOMIC DNA]</scope>
    <source>
        <strain evidence="3 4">E30</strain>
    </source>
</reference>
<dbReference type="EMBL" id="AP025028">
    <property type="protein sequence ID" value="BDA80484.1"/>
    <property type="molecule type" value="Genomic_DNA"/>
</dbReference>
<dbReference type="CDD" id="cd00397">
    <property type="entry name" value="DNA_BRE_C"/>
    <property type="match status" value="1"/>
</dbReference>
<dbReference type="Pfam" id="PF00589">
    <property type="entry name" value="Phage_integrase"/>
    <property type="match status" value="1"/>
</dbReference>
<evidence type="ECO:0000313" key="3">
    <source>
        <dbReference type="EMBL" id="BDA80484.1"/>
    </source>
</evidence>
<dbReference type="InterPro" id="IPR011010">
    <property type="entry name" value="DNA_brk_join_enz"/>
</dbReference>
<keyword evidence="1" id="KW-0233">DNA recombination</keyword>
<gene>
    <name evidence="3" type="ORF">LPTSP3_g34140</name>
</gene>
<dbReference type="Proteomes" id="UP000245263">
    <property type="component" value="Chromosome 1"/>
</dbReference>
<protein>
    <recommendedName>
        <fullName evidence="2">Tyr recombinase domain-containing protein</fullName>
    </recommendedName>
</protein>
<dbReference type="InterPro" id="IPR002104">
    <property type="entry name" value="Integrase_catalytic"/>
</dbReference>
<dbReference type="PROSITE" id="PS51898">
    <property type="entry name" value="TYR_RECOMBINASE"/>
    <property type="match status" value="1"/>
</dbReference>
<name>A0ABN6KIS9_9LEPT</name>